<proteinExistence type="predicted"/>
<evidence type="ECO:0000313" key="3">
    <source>
        <dbReference type="Proteomes" id="UP000587527"/>
    </source>
</evidence>
<keyword evidence="3" id="KW-1185">Reference proteome</keyword>
<feature type="region of interest" description="Disordered" evidence="1">
    <location>
        <begin position="104"/>
        <end position="142"/>
    </location>
</feature>
<reference evidence="2 3" key="1">
    <citation type="submission" date="2020-08" db="EMBL/GenBank/DDBJ databases">
        <title>Sequencing the genomes of 1000 actinobacteria strains.</title>
        <authorList>
            <person name="Klenk H.-P."/>
        </authorList>
    </citation>
    <scope>NUCLEOTIDE SEQUENCE [LARGE SCALE GENOMIC DNA]</scope>
    <source>
        <strain evidence="2 3">DSM 45362</strain>
    </source>
</reference>
<dbReference type="EMBL" id="JACHMN010000001">
    <property type="protein sequence ID" value="MBB5867127.1"/>
    <property type="molecule type" value="Genomic_DNA"/>
</dbReference>
<name>A0A841BDE6_9ACTN</name>
<feature type="region of interest" description="Disordered" evidence="1">
    <location>
        <begin position="50"/>
        <end position="89"/>
    </location>
</feature>
<evidence type="ECO:0000256" key="1">
    <source>
        <dbReference type="SAM" id="MobiDB-lite"/>
    </source>
</evidence>
<protein>
    <submittedName>
        <fullName evidence="2">Uncharacterized protein</fullName>
    </submittedName>
</protein>
<comment type="caution">
    <text evidence="2">The sequence shown here is derived from an EMBL/GenBank/DDBJ whole genome shotgun (WGS) entry which is preliminary data.</text>
</comment>
<feature type="compositionally biased region" description="Low complexity" evidence="1">
    <location>
        <begin position="128"/>
        <end position="137"/>
    </location>
</feature>
<organism evidence="2 3">
    <name type="scientific">Allocatelliglobosispora scoriae</name>
    <dbReference type="NCBI Taxonomy" id="643052"/>
    <lineage>
        <taxon>Bacteria</taxon>
        <taxon>Bacillati</taxon>
        <taxon>Actinomycetota</taxon>
        <taxon>Actinomycetes</taxon>
        <taxon>Micromonosporales</taxon>
        <taxon>Micromonosporaceae</taxon>
        <taxon>Allocatelliglobosispora</taxon>
    </lineage>
</organism>
<accession>A0A841BDE6</accession>
<dbReference type="AlphaFoldDB" id="A0A841BDE6"/>
<gene>
    <name evidence="2" type="ORF">F4553_000506</name>
</gene>
<sequence>MVPDVVALDQEGVDLAADELDGRRAPCGRRALDASSMASSRAAASVEVVLTSRRLGSAPTRGQDDSKEPPPRVAHQQRRSAGAVTTATSVRPATSSAIWTRQFGSRRLNDDVPSIGSMIQTRSDSPRRPNSSPRSASCGRAADSVWRTNCSTARSASVTGVPSAFDVAETPASK</sequence>
<dbReference type="Proteomes" id="UP000587527">
    <property type="component" value="Unassembled WGS sequence"/>
</dbReference>
<evidence type="ECO:0000313" key="2">
    <source>
        <dbReference type="EMBL" id="MBB5867127.1"/>
    </source>
</evidence>